<organism evidence="13 14">
    <name type="scientific">Labeo rohita</name>
    <name type="common">Indian major carp</name>
    <name type="synonym">Cyprinus rohita</name>
    <dbReference type="NCBI Taxonomy" id="84645"/>
    <lineage>
        <taxon>Eukaryota</taxon>
        <taxon>Metazoa</taxon>
        <taxon>Chordata</taxon>
        <taxon>Craniata</taxon>
        <taxon>Vertebrata</taxon>
        <taxon>Euteleostomi</taxon>
        <taxon>Actinopterygii</taxon>
        <taxon>Neopterygii</taxon>
        <taxon>Teleostei</taxon>
        <taxon>Ostariophysi</taxon>
        <taxon>Cypriniformes</taxon>
        <taxon>Cyprinidae</taxon>
        <taxon>Labeoninae</taxon>
        <taxon>Labeonini</taxon>
        <taxon>Labeo</taxon>
    </lineage>
</organism>
<reference evidence="13 14" key="1">
    <citation type="submission" date="2022-01" db="EMBL/GenBank/DDBJ databases">
        <title>A high-quality chromosome-level genome assembly of rohu carp, Labeo rohita.</title>
        <authorList>
            <person name="Arick M.A. II"/>
            <person name="Hsu C.-Y."/>
            <person name="Magbanua Z."/>
            <person name="Pechanova O."/>
            <person name="Grover C."/>
            <person name="Miller E."/>
            <person name="Thrash A."/>
            <person name="Ezzel L."/>
            <person name="Alam S."/>
            <person name="Benzie J."/>
            <person name="Hamilton M."/>
            <person name="Karsi A."/>
            <person name="Lawrence M.L."/>
            <person name="Peterson D.G."/>
        </authorList>
    </citation>
    <scope>NUCLEOTIDE SEQUENCE [LARGE SCALE GENOMIC DNA]</scope>
    <source>
        <strain evidence="14">BAU-BD-2019</strain>
        <tissue evidence="13">Blood</tissue>
    </source>
</reference>
<evidence type="ECO:0000313" key="14">
    <source>
        <dbReference type="Proteomes" id="UP000830375"/>
    </source>
</evidence>
<dbReference type="InterPro" id="IPR046450">
    <property type="entry name" value="PA_dom_sf"/>
</dbReference>
<comment type="subcellular location">
    <subcellularLocation>
        <location evidence="2">Chromosome</location>
        <location evidence="2">Telomere</location>
    </subcellularLocation>
    <subcellularLocation>
        <location evidence="1">Nucleus</location>
    </subcellularLocation>
</comment>
<dbReference type="SUPFAM" id="SSF52025">
    <property type="entry name" value="PA domain"/>
    <property type="match status" value="1"/>
</dbReference>
<dbReference type="PANTHER" id="PTHR14865:SF2">
    <property type="entry name" value="CST COMPLEX SUBUNIT CTC1"/>
    <property type="match status" value="1"/>
</dbReference>
<dbReference type="InterPro" id="IPR036757">
    <property type="entry name" value="TFR-like_dimer_dom_sf"/>
</dbReference>
<dbReference type="Gene3D" id="1.20.930.40">
    <property type="entry name" value="Transferrin receptor-like, dimerisation domain"/>
    <property type="match status" value="1"/>
</dbReference>
<dbReference type="Pfam" id="PF15489">
    <property type="entry name" value="CTC1"/>
    <property type="match status" value="2"/>
</dbReference>
<dbReference type="InterPro" id="IPR042617">
    <property type="entry name" value="CTC1-like"/>
</dbReference>
<evidence type="ECO:0000256" key="7">
    <source>
        <dbReference type="ARBA" id="ARBA00022968"/>
    </source>
</evidence>
<comment type="similarity">
    <text evidence="3">Belongs to the CTC1 family.</text>
</comment>
<keyword evidence="14" id="KW-1185">Reference proteome</keyword>
<evidence type="ECO:0000256" key="2">
    <source>
        <dbReference type="ARBA" id="ARBA00004574"/>
    </source>
</evidence>
<feature type="compositionally biased region" description="Basic and acidic residues" evidence="11">
    <location>
        <begin position="692"/>
        <end position="713"/>
    </location>
</feature>
<dbReference type="Gene3D" id="3.40.630.10">
    <property type="entry name" value="Zn peptidases"/>
    <property type="match status" value="1"/>
</dbReference>
<keyword evidence="5" id="KW-0158">Chromosome</keyword>
<evidence type="ECO:0000259" key="12">
    <source>
        <dbReference type="Pfam" id="PF02225"/>
    </source>
</evidence>
<name>A0ABQ8L4U6_LABRO</name>
<dbReference type="CDD" id="cd02128">
    <property type="entry name" value="PA_TfR"/>
    <property type="match status" value="1"/>
</dbReference>
<protein>
    <recommendedName>
        <fullName evidence="4">CST complex subunit CTC1</fullName>
    </recommendedName>
</protein>
<dbReference type="InterPro" id="IPR003137">
    <property type="entry name" value="PA_domain"/>
</dbReference>
<dbReference type="SUPFAM" id="SSF47672">
    <property type="entry name" value="Transferrin receptor-like dimerisation domain"/>
    <property type="match status" value="1"/>
</dbReference>
<keyword evidence="8" id="KW-0238">DNA-binding</keyword>
<evidence type="ECO:0000256" key="8">
    <source>
        <dbReference type="ARBA" id="ARBA00023125"/>
    </source>
</evidence>
<accession>A0ABQ8L4U6</accession>
<evidence type="ECO:0000256" key="3">
    <source>
        <dbReference type="ARBA" id="ARBA00006332"/>
    </source>
</evidence>
<comment type="caution">
    <text evidence="13">The sequence shown here is derived from an EMBL/GenBank/DDBJ whole genome shotgun (WGS) entry which is preliminary data.</text>
</comment>
<dbReference type="InterPro" id="IPR037324">
    <property type="entry name" value="TfR1/2_PA"/>
</dbReference>
<sequence>MEEFLKHFKNHSRAEQRWLSVVFEAVKQQLHPLIAASLCLSVSRLSLAVVQKVQTALGSNATDLPVSYRFVSVSELIRDQRTACCSSLSWSSAHYRDQARGAELKLPSYKALPRDNLLLIGFLCDGRGDGASDGVWRVRDAGGSVACAMLKSSCLWLGRLMLFPSWSYIPHNAPAAGYLELLEPPVCVTLETMAFDPGGALSEVMSVTGAAELLRQRCEDQACVCVSGQVSVVCPLLVIRGKRFFCLILSEGGSSVPVFITSVWISSLRVCSLEGMEGRRVLTDSCQSRLHPHLQLQENSEDPDTHTDSFTADSHTDTHTAETHTADTHLCSASGPAVRVKRSTLISFKGTVTKILNEEAGLYEIDGQVGLCLAYQPAQKWGGGLRPGAEIQLHNVHFMYRASPFAPHVVLCACLRSSLQITAFSCLSSKVEVSGSHGPLQRLLLEKNLGASQYLWLCYCQNAIAERLCPRWVRAERLCVVAERLLDFVCDAERKTPKKRNIYKEMIQEPHQCPVTMFCVWWPSVALWSMRQLSDWMKQEVWASLSLKSLLPPSAPHMTALELNAMLSWSVHEVPLTGCVPGAAAVSWGSRVGLDPRHNAAQRSNARTRLPVCHNTPIRSQNHTNQHRLAGLSSVCATLYVSHGEVHEDKFPFVETPGSAVLHHTQTLQLCVDDLTIISPTAAMSCHLMHNKQTDREKTSDTTENTKRPRADEPADAPASKRPLTPAPNVSLLFRLESKQGVTLQNGSADALRLQPGFVCRAACFGDVQLWSDDPKNNRTQERERLGDGQKIELHFMGSCVRWFPVLHPGCVYRLIARNTESGVPALMSVSEVLHSSSAPEVVSFYGVITKRITLQEDNGTKAKIQSLKAEKDESTEQDLRVRLTVQDAECPGHVIDVYVDLSCGPYTLGLIAGATVSICHVQRKVSRASNVYCRSLPISCVSVTDLMSVRSRSDVAPSPPPMMLLGEWASDRAHRCVLAQVKGHVVCVLSLRLKWTCSLCGSIFRQTSCGRTHPPCDSTSAVFQAEAKVVVEDGSADAHVWFWSDTVCDLLMLNASQWEGLQRHVKVKGQVKVYTRGHSMTCDEDPDDAVVQYLSCLCSSTAVCRQIHLTCRLRAQRTGKSQLRKGSTWGRSSWLTSALWAELLTDECSGGGAHGRSLIRQTAAGQQANEGVEEGGGVRRRVPPVELKLVPLEEGSEVTLNSDITTFLLGYVAFRGMCRLCGNDADLIPLSDAAGTQHSPEGGVMRVSRASHPPGSSEGNAVAREILQNLQNLRMDHTWTDSHYATLQFPSRTQRNTLWLVDSEGAELEEIPLDSEGYCAYSATGTATGGVVYVNYGRREDFEQLRSLGVALNGSIAVARVGGDVSFAEKVWHAQEAGHVGVLIYPDPADVPQDPRRLGLHSNAVISEHVHLGSGDPFTPGFPSFNHTQFPSTQSSGLPIIPAQPISANVASKLLSQLSGVSCPRGWQGRLPYVQCVLGPDFTGPGKRRVKMAVYNTMKPDHYIIIGAQRDSWGPGAVKVWSGNGPPDGASKNLQQHGGKRRSLLFVSWDGGDFGNVGATEWLEGYLTMLHLKAVAYFSLDQAILGDDILSVYTSPLLADLIEGAIKQVCRASQTHGSVHPLSGAAAGRLEEHLDSVGRLQELLQGRLRSVGRAVGELVGLMVLKLSHDHILPLDVTCYSSTAHQLSSKLSQHAAQLQSRGLSPQWVFSARGDYSRAAKNLHEAIKNSDIQDERLARLYNTRIMRVEYYFLSQYVSVVETPFRHVFHGRGDHTLSALADHLSLLRSAPHLFDEARFRRQLALFTWTLQGAANALSGDVWNVDNPL</sequence>
<evidence type="ECO:0000256" key="11">
    <source>
        <dbReference type="SAM" id="MobiDB-lite"/>
    </source>
</evidence>
<feature type="region of interest" description="Disordered" evidence="11">
    <location>
        <begin position="294"/>
        <end position="326"/>
    </location>
</feature>
<dbReference type="Pfam" id="PF02225">
    <property type="entry name" value="PA"/>
    <property type="match status" value="1"/>
</dbReference>
<dbReference type="InterPro" id="IPR029156">
    <property type="entry name" value="CTC1"/>
</dbReference>
<keyword evidence="10" id="KW-0539">Nucleus</keyword>
<evidence type="ECO:0000256" key="1">
    <source>
        <dbReference type="ARBA" id="ARBA00004123"/>
    </source>
</evidence>
<feature type="region of interest" description="Disordered" evidence="11">
    <location>
        <begin position="689"/>
        <end position="726"/>
    </location>
</feature>
<feature type="domain" description="PA" evidence="12">
    <location>
        <begin position="1329"/>
        <end position="1394"/>
    </location>
</feature>
<dbReference type="Gene3D" id="3.50.30.30">
    <property type="match status" value="1"/>
</dbReference>
<feature type="compositionally biased region" description="Basic and acidic residues" evidence="11">
    <location>
        <begin position="314"/>
        <end position="326"/>
    </location>
</feature>
<evidence type="ECO:0000256" key="4">
    <source>
        <dbReference type="ARBA" id="ARBA00016175"/>
    </source>
</evidence>
<dbReference type="PANTHER" id="PTHR14865">
    <property type="entry name" value="CST COMPLEX SUBUNIT CTC1"/>
    <property type="match status" value="1"/>
</dbReference>
<keyword evidence="7" id="KW-0735">Signal-anchor</keyword>
<keyword evidence="6" id="KW-0779">Telomere</keyword>
<keyword evidence="9" id="KW-1015">Disulfide bond</keyword>
<evidence type="ECO:0000313" key="13">
    <source>
        <dbReference type="EMBL" id="KAI2645789.1"/>
    </source>
</evidence>
<keyword evidence="7" id="KW-0812">Transmembrane</keyword>
<evidence type="ECO:0000256" key="9">
    <source>
        <dbReference type="ARBA" id="ARBA00023157"/>
    </source>
</evidence>
<evidence type="ECO:0000256" key="10">
    <source>
        <dbReference type="ARBA" id="ARBA00023242"/>
    </source>
</evidence>
<proteinExistence type="inferred from homology"/>
<dbReference type="SUPFAM" id="SSF53187">
    <property type="entry name" value="Zn-dependent exopeptidases"/>
    <property type="match status" value="1"/>
</dbReference>
<dbReference type="Proteomes" id="UP000830375">
    <property type="component" value="Unassembled WGS sequence"/>
</dbReference>
<dbReference type="EMBL" id="JACTAM010002132">
    <property type="protein sequence ID" value="KAI2645789.1"/>
    <property type="molecule type" value="Genomic_DNA"/>
</dbReference>
<evidence type="ECO:0000256" key="5">
    <source>
        <dbReference type="ARBA" id="ARBA00022454"/>
    </source>
</evidence>
<gene>
    <name evidence="13" type="ORF">H4Q32_024596</name>
</gene>
<evidence type="ECO:0000256" key="6">
    <source>
        <dbReference type="ARBA" id="ARBA00022895"/>
    </source>
</evidence>